<feature type="chain" id="PRO_5035327822" description="Peptidase M11 gametolysin domain-containing protein" evidence="2">
    <location>
        <begin position="30"/>
        <end position="677"/>
    </location>
</feature>
<comment type="caution">
    <text evidence="4">The sequence shown here is derived from an EMBL/GenBank/DDBJ whole genome shotgun (WGS) entry which is preliminary data.</text>
</comment>
<name>A0A8J4EU50_9CHLO</name>
<sequence length="677" mass="74371">MVHKRTGLASIAFALMLFLGPLFVPLCRGGEEDASSITPRRLQKFTWPDFPAIRSPVVRRPVRYLYQPPYPHSPRPDAVLEGELDVLVNENTTEAILRENTGETTALLLEEAEALQYAGQRVRLSIEEQTSAGDEGGNNYNAPTRRRRLSNAVRAKIIQTFGFADKDAAKDVTTGVRNITSVVFLLSFCGWKNPFSIGTFRNFWVNGPNTLPTSRTMQNYWDFCSQGTSRMSNETQVIFEVPLPCAGTYLDRRYNFSSGCDPKVELYAWMDLAGSYVQDTLRQNISSIKQRIAVLPMEVSQNCYWSGMGSVGCTGSRCYSWINGRYAQDLTVYMHEMGHNMGLQHSGRVGITNNEYADASCTMGHGRTCFNAPNMWRLGWVAPLPGGDLNGTTLEVGRQKRFFLTGQNKAQQSIVRIDPTWTLNGTAVPTSKTSTSAPVYYVSLRTQEPPFEVLSPSVTRIYVYTSQATQAVNSYTRSTFQAVLNVDNEFRASMPYGIVVRVNTLTSSNSSISICRASGDSEAQVGSSSCFDGRDNDCDGLVDEEDPDCSGDGTNSVVWSPRPPPSTIMSRPRLPSPPPPSPPPSSPPPLRRPPPAPPPPPTPLPPPTPPPPAPRPSPTPPISPRLPPVRRSSSPPPLKLPLRSKPAPSPKRSKPPPRLSSTTKPVKKRPPPPTQPA</sequence>
<feature type="signal peptide" evidence="2">
    <location>
        <begin position="1"/>
        <end position="29"/>
    </location>
</feature>
<dbReference type="Proteomes" id="UP000747399">
    <property type="component" value="Unassembled WGS sequence"/>
</dbReference>
<feature type="region of interest" description="Disordered" evidence="1">
    <location>
        <begin position="539"/>
        <end position="677"/>
    </location>
</feature>
<proteinExistence type="predicted"/>
<keyword evidence="5" id="KW-1185">Reference proteome</keyword>
<reference evidence="4" key="1">
    <citation type="journal article" date="2021" name="Proc. Natl. Acad. Sci. U.S.A.">
        <title>Three genomes in the algal genus Volvox reveal the fate of a haploid sex-determining region after a transition to homothallism.</title>
        <authorList>
            <person name="Yamamoto K."/>
            <person name="Hamaji T."/>
            <person name="Kawai-Toyooka H."/>
            <person name="Matsuzaki R."/>
            <person name="Takahashi F."/>
            <person name="Nishimura Y."/>
            <person name="Kawachi M."/>
            <person name="Noguchi H."/>
            <person name="Minakuchi Y."/>
            <person name="Umen J.G."/>
            <person name="Toyoda A."/>
            <person name="Nozaki H."/>
        </authorList>
    </citation>
    <scope>NUCLEOTIDE SEQUENCE</scope>
    <source>
        <strain evidence="4">NIES-3780</strain>
    </source>
</reference>
<gene>
    <name evidence="4" type="ORF">Vafri_4754</name>
</gene>
<evidence type="ECO:0000256" key="2">
    <source>
        <dbReference type="SAM" id="SignalP"/>
    </source>
</evidence>
<dbReference type="AlphaFoldDB" id="A0A8J4EU50"/>
<evidence type="ECO:0000313" key="4">
    <source>
        <dbReference type="EMBL" id="GIL48041.1"/>
    </source>
</evidence>
<evidence type="ECO:0000256" key="1">
    <source>
        <dbReference type="SAM" id="MobiDB-lite"/>
    </source>
</evidence>
<evidence type="ECO:0000313" key="5">
    <source>
        <dbReference type="Proteomes" id="UP000747399"/>
    </source>
</evidence>
<evidence type="ECO:0000259" key="3">
    <source>
        <dbReference type="Pfam" id="PF05548"/>
    </source>
</evidence>
<accession>A0A8J4EU50</accession>
<feature type="domain" description="Peptidase M11 gametolysin" evidence="3">
    <location>
        <begin position="180"/>
        <end position="480"/>
    </location>
</feature>
<feature type="compositionally biased region" description="Pro residues" evidence="1">
    <location>
        <begin position="574"/>
        <end position="627"/>
    </location>
</feature>
<dbReference type="Pfam" id="PF05548">
    <property type="entry name" value="Peptidase_M11"/>
    <property type="match status" value="1"/>
</dbReference>
<dbReference type="EMBL" id="BNCO01000005">
    <property type="protein sequence ID" value="GIL48041.1"/>
    <property type="molecule type" value="Genomic_DNA"/>
</dbReference>
<keyword evidence="2" id="KW-0732">Signal</keyword>
<feature type="compositionally biased region" description="Acidic residues" evidence="1">
    <location>
        <begin position="539"/>
        <end position="549"/>
    </location>
</feature>
<dbReference type="SUPFAM" id="SSF55486">
    <property type="entry name" value="Metalloproteases ('zincins'), catalytic domain"/>
    <property type="match status" value="1"/>
</dbReference>
<protein>
    <recommendedName>
        <fullName evidence="3">Peptidase M11 gametolysin domain-containing protein</fullName>
    </recommendedName>
</protein>
<organism evidence="4 5">
    <name type="scientific">Volvox africanus</name>
    <dbReference type="NCBI Taxonomy" id="51714"/>
    <lineage>
        <taxon>Eukaryota</taxon>
        <taxon>Viridiplantae</taxon>
        <taxon>Chlorophyta</taxon>
        <taxon>core chlorophytes</taxon>
        <taxon>Chlorophyceae</taxon>
        <taxon>CS clade</taxon>
        <taxon>Chlamydomonadales</taxon>
        <taxon>Volvocaceae</taxon>
        <taxon>Volvox</taxon>
    </lineage>
</organism>
<dbReference type="InterPro" id="IPR008752">
    <property type="entry name" value="Peptidase_M11"/>
</dbReference>